<feature type="binding site" evidence="12">
    <location>
        <position position="251"/>
    </location>
    <ligand>
        <name>Zn(2+)</name>
        <dbReference type="ChEBI" id="CHEBI:29105"/>
    </ligand>
</feature>
<proteinExistence type="inferred from homology"/>
<dbReference type="GO" id="GO:0103117">
    <property type="term" value="F:UDP-3-O-acyl-N-acetylglucosamine deacetylase activity"/>
    <property type="evidence" value="ECO:0007669"/>
    <property type="project" value="UniProtKB-UniRule"/>
</dbReference>
<dbReference type="InterPro" id="IPR020568">
    <property type="entry name" value="Ribosomal_Su5_D2-typ_SF"/>
</dbReference>
<dbReference type="GO" id="GO:0009245">
    <property type="term" value="P:lipid A biosynthetic process"/>
    <property type="evidence" value="ECO:0007669"/>
    <property type="project" value="UniProtKB-UniRule"/>
</dbReference>
<dbReference type="HAMAP" id="MF_00388">
    <property type="entry name" value="LpxC"/>
    <property type="match status" value="1"/>
</dbReference>
<comment type="function">
    <text evidence="2 12">Catalyzes the hydrolysis of UDP-3-O-myristoyl-N-acetylglucosamine to form UDP-3-O-myristoylglucosamine and acetate, the committed step in lipid A biosynthesis.</text>
</comment>
<feature type="binding site" evidence="12">
    <location>
        <position position="255"/>
    </location>
    <ligand>
        <name>Zn(2+)</name>
        <dbReference type="ChEBI" id="CHEBI:29105"/>
    </ligand>
</feature>
<organism evidence="13 14">
    <name type="scientific">Nitrospirillum iridis</name>
    <dbReference type="NCBI Taxonomy" id="765888"/>
    <lineage>
        <taxon>Bacteria</taxon>
        <taxon>Pseudomonadati</taxon>
        <taxon>Pseudomonadota</taxon>
        <taxon>Alphaproteobacteria</taxon>
        <taxon>Rhodospirillales</taxon>
        <taxon>Azospirillaceae</taxon>
        <taxon>Nitrospirillum</taxon>
    </lineage>
</organism>
<reference evidence="13 14" key="1">
    <citation type="submission" date="2020-08" db="EMBL/GenBank/DDBJ databases">
        <title>Genomic Encyclopedia of Type Strains, Phase IV (KMG-IV): sequencing the most valuable type-strain genomes for metagenomic binning, comparative biology and taxonomic classification.</title>
        <authorList>
            <person name="Goeker M."/>
        </authorList>
    </citation>
    <scope>NUCLEOTIDE SEQUENCE [LARGE SCALE GENOMIC DNA]</scope>
    <source>
        <strain evidence="13 14">DSM 22198</strain>
    </source>
</reference>
<feature type="binding site" evidence="12">
    <location>
        <position position="94"/>
    </location>
    <ligand>
        <name>Zn(2+)</name>
        <dbReference type="ChEBI" id="CHEBI:29105"/>
    </ligand>
</feature>
<comment type="caution">
    <text evidence="13">The sequence shown here is derived from an EMBL/GenBank/DDBJ whole genome shotgun (WGS) entry which is preliminary data.</text>
</comment>
<dbReference type="Proteomes" id="UP000539175">
    <property type="component" value="Unassembled WGS sequence"/>
</dbReference>
<keyword evidence="10 12" id="KW-0443">Lipid metabolism</keyword>
<sequence length="319" mass="34095">MYADREPTTAARQQTLKAPINCTGVGLHSGLPVAMTMRPAPVNSGIIFRRLDLLRGGATEAQAAVPARWDAVVDTRLCTVVSNATGATVGTVEHVMSALRGCGIDNLFIDLDGAEVPIMDGSAAPFVFLIECAGIAQQDAARRVIRVLRPVSVVEGEKVATLTPSSGSSFAFEIDFASAAVRRQEGFVRLEADSFKDEVAEARTFGFLQEVDMLRRAGLARGGSMDNAIVIDGDRVLNEGGLRFDDEFVRHKILDAVGDLYMAGLAIVGHYSGIRSGHALNNKLLHALFADPSAYEIVEEVDAAFVPQAWGRPRLVATA</sequence>
<dbReference type="UniPathway" id="UPA00359">
    <property type="reaction ID" value="UER00478"/>
</dbReference>
<dbReference type="GO" id="GO:0016020">
    <property type="term" value="C:membrane"/>
    <property type="evidence" value="ECO:0007669"/>
    <property type="project" value="GOC"/>
</dbReference>
<comment type="cofactor">
    <cofactor evidence="1 12">
        <name>Zn(2+)</name>
        <dbReference type="ChEBI" id="CHEBI:29105"/>
    </cofactor>
</comment>
<evidence type="ECO:0000256" key="8">
    <source>
        <dbReference type="ARBA" id="ARBA00022801"/>
    </source>
</evidence>
<evidence type="ECO:0000256" key="11">
    <source>
        <dbReference type="ARBA" id="ARBA00024535"/>
    </source>
</evidence>
<evidence type="ECO:0000313" key="14">
    <source>
        <dbReference type="Proteomes" id="UP000539175"/>
    </source>
</evidence>
<dbReference type="Gene3D" id="3.30.1700.10">
    <property type="entry name" value="lpxc deacetylase, domain 2"/>
    <property type="match status" value="1"/>
</dbReference>
<evidence type="ECO:0000256" key="7">
    <source>
        <dbReference type="ARBA" id="ARBA00022723"/>
    </source>
</evidence>
<dbReference type="InterPro" id="IPR011334">
    <property type="entry name" value="UDP-acyl_GlcNac_deAcase_C"/>
</dbReference>
<keyword evidence="5 12" id="KW-0444">Lipid biosynthesis</keyword>
<feature type="active site" description="Proton donor" evidence="12">
    <location>
        <position position="278"/>
    </location>
</feature>
<evidence type="ECO:0000256" key="3">
    <source>
        <dbReference type="ARBA" id="ARBA00005002"/>
    </source>
</evidence>
<keyword evidence="7 12" id="KW-0479">Metal-binding</keyword>
<keyword evidence="6 12" id="KW-0441">Lipid A biosynthesis</keyword>
<comment type="pathway">
    <text evidence="3 12">Glycolipid biosynthesis; lipid IV(A) biosynthesis; lipid IV(A) from (3R)-3-hydroxytetradecanoyl-[acyl-carrier-protein] and UDP-N-acetyl-alpha-D-glucosamine: step 2/6.</text>
</comment>
<dbReference type="PANTHER" id="PTHR33694">
    <property type="entry name" value="UDP-3-O-ACYL-N-ACETYLGLUCOSAMINE DEACETYLASE 1, MITOCHONDRIAL-RELATED"/>
    <property type="match status" value="1"/>
</dbReference>
<name>A0A7X0ATI4_9PROT</name>
<dbReference type="AlphaFoldDB" id="A0A7X0ATI4"/>
<evidence type="ECO:0000256" key="9">
    <source>
        <dbReference type="ARBA" id="ARBA00022833"/>
    </source>
</evidence>
<comment type="similarity">
    <text evidence="12">Belongs to the LpxC family.</text>
</comment>
<evidence type="ECO:0000256" key="1">
    <source>
        <dbReference type="ARBA" id="ARBA00001947"/>
    </source>
</evidence>
<dbReference type="Gene3D" id="3.30.230.20">
    <property type="entry name" value="lpxc deacetylase, domain 1"/>
    <property type="match status" value="1"/>
</dbReference>
<dbReference type="RefSeq" id="WP_184796887.1">
    <property type="nucleotide sequence ID" value="NZ_JACIIZ010000001.1"/>
</dbReference>
<dbReference type="SUPFAM" id="SSF54211">
    <property type="entry name" value="Ribosomal protein S5 domain 2-like"/>
    <property type="match status" value="2"/>
</dbReference>
<dbReference type="PANTHER" id="PTHR33694:SF1">
    <property type="entry name" value="UDP-3-O-ACYL-N-ACETYLGLUCOSAMINE DEACETYLASE 1, MITOCHONDRIAL-RELATED"/>
    <property type="match status" value="1"/>
</dbReference>
<evidence type="ECO:0000256" key="5">
    <source>
        <dbReference type="ARBA" id="ARBA00022516"/>
    </source>
</evidence>
<evidence type="ECO:0000313" key="13">
    <source>
        <dbReference type="EMBL" id="MBB6249829.1"/>
    </source>
</evidence>
<evidence type="ECO:0000256" key="4">
    <source>
        <dbReference type="ARBA" id="ARBA00012745"/>
    </source>
</evidence>
<dbReference type="EC" id="3.5.1.108" evidence="4 12"/>
<gene>
    <name evidence="12" type="primary">lpxC</name>
    <name evidence="13" type="ORF">FHS74_000362</name>
</gene>
<dbReference type="InterPro" id="IPR004463">
    <property type="entry name" value="UDP-acyl_GlcNac_deAcase"/>
</dbReference>
<evidence type="ECO:0000256" key="6">
    <source>
        <dbReference type="ARBA" id="ARBA00022556"/>
    </source>
</evidence>
<evidence type="ECO:0000256" key="2">
    <source>
        <dbReference type="ARBA" id="ARBA00002923"/>
    </source>
</evidence>
<accession>A0A7X0ATI4</accession>
<evidence type="ECO:0000256" key="12">
    <source>
        <dbReference type="HAMAP-Rule" id="MF_00388"/>
    </source>
</evidence>
<dbReference type="EMBL" id="JACIIZ010000001">
    <property type="protein sequence ID" value="MBB6249829.1"/>
    <property type="molecule type" value="Genomic_DNA"/>
</dbReference>
<evidence type="ECO:0000256" key="10">
    <source>
        <dbReference type="ARBA" id="ARBA00023098"/>
    </source>
</evidence>
<comment type="catalytic activity">
    <reaction evidence="11 12">
        <text>a UDP-3-O-[(3R)-3-hydroxyacyl]-N-acetyl-alpha-D-glucosamine + H2O = a UDP-3-O-[(3R)-3-hydroxyacyl]-alpha-D-glucosamine + acetate</text>
        <dbReference type="Rhea" id="RHEA:67816"/>
        <dbReference type="ChEBI" id="CHEBI:15377"/>
        <dbReference type="ChEBI" id="CHEBI:30089"/>
        <dbReference type="ChEBI" id="CHEBI:137740"/>
        <dbReference type="ChEBI" id="CHEBI:173225"/>
        <dbReference type="EC" id="3.5.1.108"/>
    </reaction>
</comment>
<dbReference type="GO" id="GO:0046872">
    <property type="term" value="F:metal ion binding"/>
    <property type="evidence" value="ECO:0007669"/>
    <property type="project" value="UniProtKB-KW"/>
</dbReference>
<dbReference type="Pfam" id="PF03331">
    <property type="entry name" value="LpxC"/>
    <property type="match status" value="1"/>
</dbReference>
<keyword evidence="8 12" id="KW-0378">Hydrolase</keyword>
<dbReference type="InterPro" id="IPR015870">
    <property type="entry name" value="UDP-acyl_N-AcGlcN_deAcase_N"/>
</dbReference>
<dbReference type="NCBIfam" id="TIGR00325">
    <property type="entry name" value="lpxC"/>
    <property type="match status" value="1"/>
</dbReference>
<protein>
    <recommendedName>
        <fullName evidence="4 12">UDP-3-O-acyl-N-acetylglucosamine deacetylase</fullName>
        <shortName evidence="12">UDP-3-O-acyl-GlcNAc deacetylase</shortName>
        <ecNumber evidence="4 12">3.5.1.108</ecNumber>
    </recommendedName>
    <alternativeName>
        <fullName evidence="12">UDP-3-O-[R-3-hydroxymyristoyl]-N-acetylglucosamine deacetylase</fullName>
    </alternativeName>
</protein>
<keyword evidence="9 12" id="KW-0862">Zinc</keyword>
<keyword evidence="14" id="KW-1185">Reference proteome</keyword>